<evidence type="ECO:0000256" key="4">
    <source>
        <dbReference type="ARBA" id="ARBA00023163"/>
    </source>
</evidence>
<feature type="region of interest" description="Disordered" evidence="6">
    <location>
        <begin position="212"/>
        <end position="233"/>
    </location>
</feature>
<dbReference type="PROSITE" id="PS00463">
    <property type="entry name" value="ZN2_CY6_FUNGAL_1"/>
    <property type="match status" value="1"/>
</dbReference>
<dbReference type="InterPro" id="IPR001138">
    <property type="entry name" value="Zn2Cys6_DnaBD"/>
</dbReference>
<dbReference type="GO" id="GO:0008270">
    <property type="term" value="F:zinc ion binding"/>
    <property type="evidence" value="ECO:0007669"/>
    <property type="project" value="InterPro"/>
</dbReference>
<keyword evidence="1" id="KW-0479">Metal-binding</keyword>
<dbReference type="CDD" id="cd12148">
    <property type="entry name" value="fungal_TF_MHR"/>
    <property type="match status" value="1"/>
</dbReference>
<keyword evidence="5" id="KW-0539">Nucleus</keyword>
<keyword evidence="3" id="KW-0805">Transcription regulation</keyword>
<dbReference type="PANTHER" id="PTHR47424">
    <property type="entry name" value="REGULATORY PROTEIN GAL4"/>
    <property type="match status" value="1"/>
</dbReference>
<feature type="domain" description="Zn(2)-C6 fungal-type" evidence="7">
    <location>
        <begin position="64"/>
        <end position="93"/>
    </location>
</feature>
<dbReference type="GO" id="GO:0000981">
    <property type="term" value="F:DNA-binding transcription factor activity, RNA polymerase II-specific"/>
    <property type="evidence" value="ECO:0007669"/>
    <property type="project" value="InterPro"/>
</dbReference>
<evidence type="ECO:0000259" key="7">
    <source>
        <dbReference type="PROSITE" id="PS50048"/>
    </source>
</evidence>
<protein>
    <submittedName>
        <fullName evidence="8">Put3 protein</fullName>
    </submittedName>
</protein>
<reference evidence="8 9" key="1">
    <citation type="journal article" date="2023" name="Elife">
        <title>Identification of key yeast species and microbe-microbe interactions impacting larval growth of Drosophila in the wild.</title>
        <authorList>
            <person name="Mure A."/>
            <person name="Sugiura Y."/>
            <person name="Maeda R."/>
            <person name="Honda K."/>
            <person name="Sakurai N."/>
            <person name="Takahashi Y."/>
            <person name="Watada M."/>
            <person name="Katoh T."/>
            <person name="Gotoh A."/>
            <person name="Gotoh Y."/>
            <person name="Taniguchi I."/>
            <person name="Nakamura K."/>
            <person name="Hayashi T."/>
            <person name="Katayama T."/>
            <person name="Uemura T."/>
            <person name="Hattori Y."/>
        </authorList>
    </citation>
    <scope>NUCLEOTIDE SEQUENCE [LARGE SCALE GENOMIC DNA]</scope>
    <source>
        <strain evidence="8 9">KH-74</strain>
    </source>
</reference>
<dbReference type="Proteomes" id="UP001377567">
    <property type="component" value="Unassembled WGS sequence"/>
</dbReference>
<dbReference type="InterPro" id="IPR007219">
    <property type="entry name" value="XnlR_reg_dom"/>
</dbReference>
<evidence type="ECO:0000256" key="5">
    <source>
        <dbReference type="ARBA" id="ARBA00023242"/>
    </source>
</evidence>
<dbReference type="SUPFAM" id="SSF57701">
    <property type="entry name" value="Zn2/Cys6 DNA-binding domain"/>
    <property type="match status" value="1"/>
</dbReference>
<dbReference type="InterPro" id="IPR051127">
    <property type="entry name" value="Fungal_SecMet_Regulators"/>
</dbReference>
<dbReference type="Gene3D" id="4.10.240.10">
    <property type="entry name" value="Zn(2)-C6 fungal-type DNA-binding domain"/>
    <property type="match status" value="1"/>
</dbReference>
<gene>
    <name evidence="8" type="ORF">DAKH74_023510</name>
</gene>
<evidence type="ECO:0000313" key="8">
    <source>
        <dbReference type="EMBL" id="GMM55735.1"/>
    </source>
</evidence>
<dbReference type="SMART" id="SM00906">
    <property type="entry name" value="Fungal_trans"/>
    <property type="match status" value="1"/>
</dbReference>
<dbReference type="AlphaFoldDB" id="A0AAV5RVX9"/>
<dbReference type="Pfam" id="PF04082">
    <property type="entry name" value="Fungal_trans"/>
    <property type="match status" value="1"/>
</dbReference>
<feature type="region of interest" description="Disordered" evidence="6">
    <location>
        <begin position="125"/>
        <end position="148"/>
    </location>
</feature>
<feature type="region of interest" description="Disordered" evidence="6">
    <location>
        <begin position="34"/>
        <end position="54"/>
    </location>
</feature>
<comment type="caution">
    <text evidence="8">The sequence shown here is derived from an EMBL/GenBank/DDBJ whole genome shotgun (WGS) entry which is preliminary data.</text>
</comment>
<feature type="region of interest" description="Disordered" evidence="6">
    <location>
        <begin position="717"/>
        <end position="736"/>
    </location>
</feature>
<evidence type="ECO:0000256" key="3">
    <source>
        <dbReference type="ARBA" id="ARBA00023015"/>
    </source>
</evidence>
<sequence length="860" mass="96313">MPNNIPDITSADMPKEYLTMGGGKRSLLAISGLVDPTDPPSASSSNFESADDSPAAKKLRTSMACLNCRKRHLKCPGGQPCPRCTRYAVPCEYVEPVKKIVVSVKYVADLQAQIAALKEQNKQLQLQQQNSSRSSASPNTLPALVKPPSAAASASCRDHIGSSFAQRSGMVVKPSMGGSLFLGSSSMTLFGLEIQSLISTYVTHKQFKPMPMNKRQNIPVKPSPLTRITNDSQHSVRSVTRTAELTFLVSFDGSPFQDSPPPQPFDVSLPSYPYACLLMGKFISYNDACFYFFNEGLMRHGMELVYNRARSVYPDDPTLELIWFCKLLLIFAIGEVYHRCGQETETEDTDNVLPGARWFLQASQIFNAAFSGENLHLLTREGGIEVLLLHAFYLQVADNTVLAYFYFGQALRTCLVVGMHVDSQSDTLTRYHLEHHRRLWWTVYMYERMLSSKAGMPLSFMDYSISAELPSDFPMAPPDQRPPGCEHYVFPRSEYLTNCVKIVQINGYILSQLYQRQPKDNILPLLQNVIKQLFQWKANLSPMCQVDFSQKHPLQITRQLTNLFTEYFQGINLAVRPLLFHFVSVQLKTFKNNYTYLDLEDFSDSTTMLLNCSLQASVCSIRALWALMEPDLVALFGYMDREYLFTSAFTLLLFTTTFGIHERAYEHLDHALIMFDRMIALGNNAAELRRAQLLTLMINLDFHNILQDLIQKHTGDNDLPGTETATPAYTHSPMPVSVGASVDPQSIAATAGLPSATTEDESLSTLDDLINATIAQSYSAPMPKQGTKIIETNAEQLDPTNVINMDTVENLLEEMIKTNQTDNKLWKDITDQAMWLGSNMEPVGPGNLETDLGTFPLEES</sequence>
<dbReference type="Pfam" id="PF00172">
    <property type="entry name" value="Zn_clus"/>
    <property type="match status" value="1"/>
</dbReference>
<accession>A0AAV5RVX9</accession>
<feature type="compositionally biased region" description="Low complexity" evidence="6">
    <location>
        <begin position="125"/>
        <end position="137"/>
    </location>
</feature>
<dbReference type="SMART" id="SM00066">
    <property type="entry name" value="GAL4"/>
    <property type="match status" value="1"/>
</dbReference>
<evidence type="ECO:0000313" key="9">
    <source>
        <dbReference type="Proteomes" id="UP001377567"/>
    </source>
</evidence>
<evidence type="ECO:0000256" key="2">
    <source>
        <dbReference type="ARBA" id="ARBA00022833"/>
    </source>
</evidence>
<dbReference type="PANTHER" id="PTHR47424:SF6">
    <property type="entry name" value="PROLINE UTILIZATION TRANS-ACTIVATOR"/>
    <property type="match status" value="1"/>
</dbReference>
<dbReference type="GO" id="GO:0006351">
    <property type="term" value="P:DNA-templated transcription"/>
    <property type="evidence" value="ECO:0007669"/>
    <property type="project" value="InterPro"/>
</dbReference>
<feature type="region of interest" description="Disordered" evidence="6">
    <location>
        <begin position="841"/>
        <end position="860"/>
    </location>
</feature>
<dbReference type="EMBL" id="BTGD01000006">
    <property type="protein sequence ID" value="GMM55735.1"/>
    <property type="molecule type" value="Genomic_DNA"/>
</dbReference>
<keyword evidence="2" id="KW-0862">Zinc</keyword>
<name>A0AAV5RVX9_MAUHU</name>
<keyword evidence="4" id="KW-0804">Transcription</keyword>
<evidence type="ECO:0000256" key="6">
    <source>
        <dbReference type="SAM" id="MobiDB-lite"/>
    </source>
</evidence>
<evidence type="ECO:0000256" key="1">
    <source>
        <dbReference type="ARBA" id="ARBA00022723"/>
    </source>
</evidence>
<dbReference type="InterPro" id="IPR036864">
    <property type="entry name" value="Zn2-C6_fun-type_DNA-bd_sf"/>
</dbReference>
<dbReference type="PROSITE" id="PS50048">
    <property type="entry name" value="ZN2_CY6_FUNGAL_2"/>
    <property type="match status" value="1"/>
</dbReference>
<dbReference type="CDD" id="cd00067">
    <property type="entry name" value="GAL4"/>
    <property type="match status" value="1"/>
</dbReference>
<organism evidence="8 9">
    <name type="scientific">Maudiozyma humilis</name>
    <name type="common">Sour dough yeast</name>
    <name type="synonym">Kazachstania humilis</name>
    <dbReference type="NCBI Taxonomy" id="51915"/>
    <lineage>
        <taxon>Eukaryota</taxon>
        <taxon>Fungi</taxon>
        <taxon>Dikarya</taxon>
        <taxon>Ascomycota</taxon>
        <taxon>Saccharomycotina</taxon>
        <taxon>Saccharomycetes</taxon>
        <taxon>Saccharomycetales</taxon>
        <taxon>Saccharomycetaceae</taxon>
        <taxon>Maudiozyma</taxon>
    </lineage>
</organism>
<dbReference type="GO" id="GO:0003677">
    <property type="term" value="F:DNA binding"/>
    <property type="evidence" value="ECO:0007669"/>
    <property type="project" value="InterPro"/>
</dbReference>
<proteinExistence type="predicted"/>
<keyword evidence="9" id="KW-1185">Reference proteome</keyword>